<protein>
    <recommendedName>
        <fullName evidence="2">VOC domain-containing protein</fullName>
    </recommendedName>
</protein>
<dbReference type="AlphaFoldDB" id="A0AAD4CUM1"/>
<reference evidence="3" key="1">
    <citation type="journal article" date="2019" name="Beilstein J. Org. Chem.">
        <title>Nanangenines: drimane sesquiterpenoids as the dominant metabolite cohort of a novel Australian fungus, Aspergillus nanangensis.</title>
        <authorList>
            <person name="Lacey H.J."/>
            <person name="Gilchrist C.L.M."/>
            <person name="Crombie A."/>
            <person name="Kalaitzis J.A."/>
            <person name="Vuong D."/>
            <person name="Rutledge P.J."/>
            <person name="Turner P."/>
            <person name="Pitt J.I."/>
            <person name="Lacey E."/>
            <person name="Chooi Y.H."/>
            <person name="Piggott A.M."/>
        </authorList>
    </citation>
    <scope>NUCLEOTIDE SEQUENCE</scope>
    <source>
        <strain evidence="3">MST-FP2251</strain>
    </source>
</reference>
<evidence type="ECO:0000259" key="2">
    <source>
        <dbReference type="PROSITE" id="PS51819"/>
    </source>
</evidence>
<comment type="caution">
    <text evidence="3">The sequence shown here is derived from an EMBL/GenBank/DDBJ whole genome shotgun (WGS) entry which is preliminary data.</text>
</comment>
<evidence type="ECO:0000313" key="3">
    <source>
        <dbReference type="EMBL" id="KAF9893010.1"/>
    </source>
</evidence>
<dbReference type="PROSITE" id="PS51819">
    <property type="entry name" value="VOC"/>
    <property type="match status" value="1"/>
</dbReference>
<dbReference type="InterPro" id="IPR029068">
    <property type="entry name" value="Glyas_Bleomycin-R_OHBP_Dase"/>
</dbReference>
<dbReference type="PANTHER" id="PTHR43048:SF6">
    <property type="entry name" value="BLR8189 PROTEIN"/>
    <property type="match status" value="1"/>
</dbReference>
<evidence type="ECO:0000313" key="4">
    <source>
        <dbReference type="Proteomes" id="UP001194746"/>
    </source>
</evidence>
<feature type="domain" description="VOC" evidence="2">
    <location>
        <begin position="9"/>
        <end position="154"/>
    </location>
</feature>
<dbReference type="Gene3D" id="3.10.180.10">
    <property type="entry name" value="2,3-Dihydroxybiphenyl 1,2-Dioxygenase, domain 1"/>
    <property type="match status" value="1"/>
</dbReference>
<dbReference type="Pfam" id="PF00903">
    <property type="entry name" value="Glyoxalase"/>
    <property type="match status" value="1"/>
</dbReference>
<name>A0AAD4CUM1_ASPNN</name>
<dbReference type="Proteomes" id="UP001194746">
    <property type="component" value="Unassembled WGS sequence"/>
</dbReference>
<dbReference type="PANTHER" id="PTHR43048">
    <property type="entry name" value="METHYLMALONYL-COA EPIMERASE"/>
    <property type="match status" value="1"/>
</dbReference>
<dbReference type="GO" id="GO:0004493">
    <property type="term" value="F:methylmalonyl-CoA epimerase activity"/>
    <property type="evidence" value="ECO:0007669"/>
    <property type="project" value="TreeGrafter"/>
</dbReference>
<sequence>MSNPPPNRVFNHVAISVPDCKAASTWYNQVFGFQLVGNQIIHIKRSERPDDPIFRIYPASLNEVHMAYMTTGNGVGFEIFEFVDPKVYLPESGFEYNRGGFFHVCVTDSEPDALAAKMVDAGGRRIGETVHPVKDVICLYAADPWGNVVEILDASFDRMATLACKGVR</sequence>
<dbReference type="InterPro" id="IPR037523">
    <property type="entry name" value="VOC_core"/>
</dbReference>
<proteinExistence type="predicted"/>
<reference evidence="3" key="2">
    <citation type="submission" date="2020-02" db="EMBL/GenBank/DDBJ databases">
        <authorList>
            <person name="Gilchrist C.L.M."/>
            <person name="Chooi Y.-H."/>
        </authorList>
    </citation>
    <scope>NUCLEOTIDE SEQUENCE</scope>
    <source>
        <strain evidence="3">MST-FP2251</strain>
    </source>
</reference>
<dbReference type="GO" id="GO:0046491">
    <property type="term" value="P:L-methylmalonyl-CoA metabolic process"/>
    <property type="evidence" value="ECO:0007669"/>
    <property type="project" value="TreeGrafter"/>
</dbReference>
<evidence type="ECO:0000256" key="1">
    <source>
        <dbReference type="ARBA" id="ARBA00022723"/>
    </source>
</evidence>
<gene>
    <name evidence="3" type="ORF">FE257_012421</name>
</gene>
<dbReference type="InterPro" id="IPR051785">
    <property type="entry name" value="MMCE/EMCE_epimerase"/>
</dbReference>
<keyword evidence="1" id="KW-0479">Metal-binding</keyword>
<dbReference type="InterPro" id="IPR004360">
    <property type="entry name" value="Glyas_Fos-R_dOase_dom"/>
</dbReference>
<dbReference type="GO" id="GO:0046872">
    <property type="term" value="F:metal ion binding"/>
    <property type="evidence" value="ECO:0007669"/>
    <property type="project" value="UniProtKB-KW"/>
</dbReference>
<dbReference type="EMBL" id="VCAU01000009">
    <property type="protein sequence ID" value="KAF9893010.1"/>
    <property type="molecule type" value="Genomic_DNA"/>
</dbReference>
<accession>A0AAD4CUM1</accession>
<dbReference type="SUPFAM" id="SSF54593">
    <property type="entry name" value="Glyoxalase/Bleomycin resistance protein/Dihydroxybiphenyl dioxygenase"/>
    <property type="match status" value="1"/>
</dbReference>
<keyword evidence="4" id="KW-1185">Reference proteome</keyword>
<organism evidence="3 4">
    <name type="scientific">Aspergillus nanangensis</name>
    <dbReference type="NCBI Taxonomy" id="2582783"/>
    <lineage>
        <taxon>Eukaryota</taxon>
        <taxon>Fungi</taxon>
        <taxon>Dikarya</taxon>
        <taxon>Ascomycota</taxon>
        <taxon>Pezizomycotina</taxon>
        <taxon>Eurotiomycetes</taxon>
        <taxon>Eurotiomycetidae</taxon>
        <taxon>Eurotiales</taxon>
        <taxon>Aspergillaceae</taxon>
        <taxon>Aspergillus</taxon>
        <taxon>Aspergillus subgen. Circumdati</taxon>
    </lineage>
</organism>